<comment type="caution">
    <text evidence="14">The sequence shown here is derived from an EMBL/GenBank/DDBJ whole genome shotgun (WGS) entry which is preliminary data.</text>
</comment>
<dbReference type="NCBIfam" id="NF010748">
    <property type="entry name" value="PRK14150.1"/>
    <property type="match status" value="1"/>
</dbReference>
<dbReference type="PRINTS" id="PR00773">
    <property type="entry name" value="GRPEPROTEIN"/>
</dbReference>
<evidence type="ECO:0000256" key="6">
    <source>
        <dbReference type="ARBA" id="ARBA00023186"/>
    </source>
</evidence>
<evidence type="ECO:0000256" key="2">
    <source>
        <dbReference type="ARBA" id="ARBA00009054"/>
    </source>
</evidence>
<comment type="subunit">
    <text evidence="3 10">Homodimer.</text>
</comment>
<evidence type="ECO:0000256" key="7">
    <source>
        <dbReference type="ARBA" id="ARBA00053401"/>
    </source>
</evidence>
<dbReference type="CDD" id="cd00446">
    <property type="entry name" value="GrpE"/>
    <property type="match status" value="1"/>
</dbReference>
<evidence type="ECO:0000313" key="14">
    <source>
        <dbReference type="EMBL" id="PCJ42860.1"/>
    </source>
</evidence>
<proteinExistence type="inferred from homology"/>
<dbReference type="InterPro" id="IPR009012">
    <property type="entry name" value="GrpE_head"/>
</dbReference>
<comment type="subcellular location">
    <subcellularLocation>
        <location evidence="1 10">Cytoplasm</location>
    </subcellularLocation>
</comment>
<dbReference type="Gene3D" id="2.30.22.10">
    <property type="entry name" value="Head domain of nucleotide exchange factor GrpE"/>
    <property type="match status" value="1"/>
</dbReference>
<feature type="compositionally biased region" description="Basic and acidic residues" evidence="13">
    <location>
        <begin position="1"/>
        <end position="13"/>
    </location>
</feature>
<dbReference type="InterPro" id="IPR000740">
    <property type="entry name" value="GrpE"/>
</dbReference>
<evidence type="ECO:0000256" key="13">
    <source>
        <dbReference type="SAM" id="MobiDB-lite"/>
    </source>
</evidence>
<protein>
    <recommendedName>
        <fullName evidence="8 10">Protein GrpE</fullName>
    </recommendedName>
    <alternativeName>
        <fullName evidence="9 10">HSP-70 cofactor</fullName>
    </alternativeName>
</protein>
<keyword evidence="4 10" id="KW-0963">Cytoplasm</keyword>
<evidence type="ECO:0000256" key="8">
    <source>
        <dbReference type="ARBA" id="ARBA00072274"/>
    </source>
</evidence>
<organism evidence="14 15">
    <name type="scientific">SAR86 cluster bacterium</name>
    <dbReference type="NCBI Taxonomy" id="2030880"/>
    <lineage>
        <taxon>Bacteria</taxon>
        <taxon>Pseudomonadati</taxon>
        <taxon>Pseudomonadota</taxon>
        <taxon>Gammaproteobacteria</taxon>
        <taxon>SAR86 cluster</taxon>
    </lineage>
</organism>
<comment type="similarity">
    <text evidence="2 10 12">Belongs to the GrpE family.</text>
</comment>
<evidence type="ECO:0000256" key="10">
    <source>
        <dbReference type="HAMAP-Rule" id="MF_01151"/>
    </source>
</evidence>
<gene>
    <name evidence="10" type="primary">grpE</name>
    <name evidence="14" type="ORF">COA71_05010</name>
</gene>
<dbReference type="PANTHER" id="PTHR21237:SF23">
    <property type="entry name" value="GRPE PROTEIN HOMOLOG, MITOCHONDRIAL"/>
    <property type="match status" value="1"/>
</dbReference>
<dbReference type="FunFam" id="2.30.22.10:FF:000001">
    <property type="entry name" value="Protein GrpE"/>
    <property type="match status" value="1"/>
</dbReference>
<dbReference type="GO" id="GO:0042803">
    <property type="term" value="F:protein homodimerization activity"/>
    <property type="evidence" value="ECO:0007669"/>
    <property type="project" value="InterPro"/>
</dbReference>
<evidence type="ECO:0000256" key="1">
    <source>
        <dbReference type="ARBA" id="ARBA00004496"/>
    </source>
</evidence>
<evidence type="ECO:0000256" key="12">
    <source>
        <dbReference type="RuleBase" id="RU004478"/>
    </source>
</evidence>
<evidence type="ECO:0000256" key="4">
    <source>
        <dbReference type="ARBA" id="ARBA00022490"/>
    </source>
</evidence>
<dbReference type="EMBL" id="NVWI01000002">
    <property type="protein sequence ID" value="PCJ42860.1"/>
    <property type="molecule type" value="Genomic_DNA"/>
</dbReference>
<dbReference type="AlphaFoldDB" id="A0A2A5CHD4"/>
<dbReference type="SUPFAM" id="SSF51064">
    <property type="entry name" value="Head domain of nucleotide exchange factor GrpE"/>
    <property type="match status" value="1"/>
</dbReference>
<dbReference type="Proteomes" id="UP000228987">
    <property type="component" value="Unassembled WGS sequence"/>
</dbReference>
<dbReference type="GO" id="GO:0005829">
    <property type="term" value="C:cytosol"/>
    <property type="evidence" value="ECO:0007669"/>
    <property type="project" value="TreeGrafter"/>
</dbReference>
<evidence type="ECO:0000256" key="3">
    <source>
        <dbReference type="ARBA" id="ARBA00011738"/>
    </source>
</evidence>
<dbReference type="GO" id="GO:0051082">
    <property type="term" value="F:unfolded protein binding"/>
    <property type="evidence" value="ECO:0007669"/>
    <property type="project" value="TreeGrafter"/>
</dbReference>
<evidence type="ECO:0000313" key="15">
    <source>
        <dbReference type="Proteomes" id="UP000228987"/>
    </source>
</evidence>
<sequence>MADEETSKKKADSQESDGNNDSVEEVNTSDADGEQGAALDTELQAAIDEAVSLALAEQRDSVLRAHAEVQNMQRRCAADVEKAHKYALEKFSIELLSVMDNMERALQAVADPEEESVKGLCEGIELTSKEFLAVLSKFAIEQIDPQGEPFDPQDHQAISMVENLDVEPNTVITVVQKGYSLNGRVIRPAMVMVSK</sequence>
<dbReference type="PROSITE" id="PS01071">
    <property type="entry name" value="GRPE"/>
    <property type="match status" value="1"/>
</dbReference>
<keyword evidence="5 10" id="KW-0346">Stress response</keyword>
<comment type="function">
    <text evidence="7 10 11">Participates actively in the response to hyperosmotic and heat shock by preventing the aggregation of stress-denatured proteins, in association with DnaK and GrpE. It is the nucleotide exchange factor for DnaK and may function as a thermosensor. Unfolded proteins bind initially to DnaJ; upon interaction with the DnaJ-bound protein, DnaK hydrolyzes its bound ATP, resulting in the formation of a stable complex. GrpE releases ADP from DnaK; ATP binding to DnaK triggers the release of the substrate protein, thus completing the reaction cycle. Several rounds of ATP-dependent interactions between DnaJ, DnaK and GrpE are required for fully efficient folding.</text>
</comment>
<dbReference type="InterPro" id="IPR013805">
    <property type="entry name" value="GrpE_CC"/>
</dbReference>
<dbReference type="GO" id="GO:0051087">
    <property type="term" value="F:protein-folding chaperone binding"/>
    <property type="evidence" value="ECO:0007669"/>
    <property type="project" value="InterPro"/>
</dbReference>
<dbReference type="GO" id="GO:0000774">
    <property type="term" value="F:adenyl-nucleotide exchange factor activity"/>
    <property type="evidence" value="ECO:0007669"/>
    <property type="project" value="InterPro"/>
</dbReference>
<reference evidence="15" key="1">
    <citation type="submission" date="2017-08" db="EMBL/GenBank/DDBJ databases">
        <title>A dynamic microbial community with high functional redundancy inhabits the cold, oxic subseafloor aquifer.</title>
        <authorList>
            <person name="Tully B.J."/>
            <person name="Wheat C.G."/>
            <person name="Glazer B.T."/>
            <person name="Huber J.A."/>
        </authorList>
    </citation>
    <scope>NUCLEOTIDE SEQUENCE [LARGE SCALE GENOMIC DNA]</scope>
</reference>
<dbReference type="PANTHER" id="PTHR21237">
    <property type="entry name" value="GRPE PROTEIN"/>
    <property type="match status" value="1"/>
</dbReference>
<name>A0A2A5CHD4_9GAMM</name>
<dbReference type="HAMAP" id="MF_01151">
    <property type="entry name" value="GrpE"/>
    <property type="match status" value="1"/>
</dbReference>
<dbReference type="Pfam" id="PF01025">
    <property type="entry name" value="GrpE"/>
    <property type="match status" value="1"/>
</dbReference>
<feature type="region of interest" description="Disordered" evidence="13">
    <location>
        <begin position="1"/>
        <end position="42"/>
    </location>
</feature>
<feature type="compositionally biased region" description="Polar residues" evidence="13">
    <location>
        <begin position="16"/>
        <end position="30"/>
    </location>
</feature>
<evidence type="ECO:0000256" key="9">
    <source>
        <dbReference type="ARBA" id="ARBA00076414"/>
    </source>
</evidence>
<dbReference type="SUPFAM" id="SSF58014">
    <property type="entry name" value="Coiled-coil domain of nucleotide exchange factor GrpE"/>
    <property type="match status" value="1"/>
</dbReference>
<dbReference type="GO" id="GO:0006457">
    <property type="term" value="P:protein folding"/>
    <property type="evidence" value="ECO:0007669"/>
    <property type="project" value="InterPro"/>
</dbReference>
<keyword evidence="6 10" id="KW-0143">Chaperone</keyword>
<evidence type="ECO:0000256" key="11">
    <source>
        <dbReference type="RuleBase" id="RU000639"/>
    </source>
</evidence>
<dbReference type="NCBIfam" id="NF010738">
    <property type="entry name" value="PRK14140.1"/>
    <property type="match status" value="1"/>
</dbReference>
<evidence type="ECO:0000256" key="5">
    <source>
        <dbReference type="ARBA" id="ARBA00023016"/>
    </source>
</evidence>
<dbReference type="NCBIfam" id="NF010737">
    <property type="entry name" value="PRK14139.1"/>
    <property type="match status" value="1"/>
</dbReference>
<accession>A0A2A5CHD4</accession>
<dbReference type="Gene3D" id="3.90.20.20">
    <property type="match status" value="1"/>
</dbReference>